<dbReference type="GO" id="GO:0055085">
    <property type="term" value="P:transmembrane transport"/>
    <property type="evidence" value="ECO:0007669"/>
    <property type="project" value="TreeGrafter"/>
</dbReference>
<evidence type="ECO:0000313" key="10">
    <source>
        <dbReference type="Proteomes" id="UP000177349"/>
    </source>
</evidence>
<feature type="transmembrane region" description="Helical" evidence="8">
    <location>
        <begin position="228"/>
        <end position="246"/>
    </location>
</feature>
<comment type="similarity">
    <text evidence="2">Belongs to the autoinducer-2 exporter (AI-2E) (TC 2.A.86) family.</text>
</comment>
<feature type="transmembrane region" description="Helical" evidence="8">
    <location>
        <begin position="59"/>
        <end position="80"/>
    </location>
</feature>
<organism evidence="9 10">
    <name type="scientific">Candidatus Komeilibacteria bacterium RIFCSPLOWO2_01_FULL_53_11</name>
    <dbReference type="NCBI Taxonomy" id="1798552"/>
    <lineage>
        <taxon>Bacteria</taxon>
        <taxon>Candidatus Komeiliibacteriota</taxon>
    </lineage>
</organism>
<protein>
    <recommendedName>
        <fullName evidence="11">AI-2E family transporter</fullName>
    </recommendedName>
</protein>
<keyword evidence="6 8" id="KW-1133">Transmembrane helix</keyword>
<dbReference type="Pfam" id="PF01594">
    <property type="entry name" value="AI-2E_transport"/>
    <property type="match status" value="1"/>
</dbReference>
<evidence type="ECO:0000313" key="9">
    <source>
        <dbReference type="EMBL" id="OGY92482.1"/>
    </source>
</evidence>
<dbReference type="AlphaFoldDB" id="A0A1G2BTS5"/>
<keyword evidence="3" id="KW-0813">Transport</keyword>
<dbReference type="EMBL" id="MHKN01000016">
    <property type="protein sequence ID" value="OGY92482.1"/>
    <property type="molecule type" value="Genomic_DNA"/>
</dbReference>
<dbReference type="PANTHER" id="PTHR21716">
    <property type="entry name" value="TRANSMEMBRANE PROTEIN"/>
    <property type="match status" value="1"/>
</dbReference>
<feature type="transmembrane region" description="Helical" evidence="8">
    <location>
        <begin position="252"/>
        <end position="277"/>
    </location>
</feature>
<feature type="transmembrane region" description="Helical" evidence="8">
    <location>
        <begin position="201"/>
        <end position="221"/>
    </location>
</feature>
<comment type="subcellular location">
    <subcellularLocation>
        <location evidence="1">Cell membrane</location>
        <topology evidence="1">Multi-pass membrane protein</topology>
    </subcellularLocation>
</comment>
<accession>A0A1G2BTS5</accession>
<proteinExistence type="inferred from homology"/>
<name>A0A1G2BTS5_9BACT</name>
<keyword evidence="7 8" id="KW-0472">Membrane</keyword>
<sequence>MQFSITTASVVRVILVLGAVWFVWLIRDLVAILFVALILASAFDPTVDYMQKYRFPRALAILIIYVIFFSAATAIIVGIARPIASEIATIARAVPQYYQEINRNITEFQHSSFLAQERVSSLKGGLDAFITNLASIAPNNILFVVGSFFGGVLSIILVFVITFYISVHEGAVKHFLAWIVPRDKSERALSILEQVQHKLGLWLRGQIVLSFIIFLLTYVGLKLLGVEYALVLALLAGMLEVVPYLGPILSAVPAVFLTFISAGWFKGLLVLALYVVIQQAENNFILPKVMSRSVGLNPLVIILSILIGAKVAGVAGALIAVPFAAAVTVYLEEMGYKSKETVA</sequence>
<reference evidence="9 10" key="1">
    <citation type="journal article" date="2016" name="Nat. Commun.">
        <title>Thousands of microbial genomes shed light on interconnected biogeochemical processes in an aquifer system.</title>
        <authorList>
            <person name="Anantharaman K."/>
            <person name="Brown C.T."/>
            <person name="Hug L.A."/>
            <person name="Sharon I."/>
            <person name="Castelle C.J."/>
            <person name="Probst A.J."/>
            <person name="Thomas B.C."/>
            <person name="Singh A."/>
            <person name="Wilkins M.J."/>
            <person name="Karaoz U."/>
            <person name="Brodie E.L."/>
            <person name="Williams K.H."/>
            <person name="Hubbard S.S."/>
            <person name="Banfield J.F."/>
        </authorList>
    </citation>
    <scope>NUCLEOTIDE SEQUENCE [LARGE SCALE GENOMIC DNA]</scope>
</reference>
<evidence type="ECO:0000256" key="6">
    <source>
        <dbReference type="ARBA" id="ARBA00022989"/>
    </source>
</evidence>
<dbReference type="Proteomes" id="UP000177349">
    <property type="component" value="Unassembled WGS sequence"/>
</dbReference>
<evidence type="ECO:0008006" key="11">
    <source>
        <dbReference type="Google" id="ProtNLM"/>
    </source>
</evidence>
<evidence type="ECO:0000256" key="4">
    <source>
        <dbReference type="ARBA" id="ARBA00022475"/>
    </source>
</evidence>
<dbReference type="GO" id="GO:0005886">
    <property type="term" value="C:plasma membrane"/>
    <property type="evidence" value="ECO:0007669"/>
    <property type="project" value="UniProtKB-SubCell"/>
</dbReference>
<keyword evidence="4" id="KW-1003">Cell membrane</keyword>
<dbReference type="PANTHER" id="PTHR21716:SF53">
    <property type="entry name" value="PERMEASE PERM-RELATED"/>
    <property type="match status" value="1"/>
</dbReference>
<comment type="caution">
    <text evidence="9">The sequence shown here is derived from an EMBL/GenBank/DDBJ whole genome shotgun (WGS) entry which is preliminary data.</text>
</comment>
<feature type="transmembrane region" description="Helical" evidence="8">
    <location>
        <begin position="141"/>
        <end position="165"/>
    </location>
</feature>
<dbReference type="InterPro" id="IPR002549">
    <property type="entry name" value="AI-2E-like"/>
</dbReference>
<feature type="transmembrane region" description="Helical" evidence="8">
    <location>
        <begin position="12"/>
        <end position="39"/>
    </location>
</feature>
<evidence type="ECO:0000256" key="3">
    <source>
        <dbReference type="ARBA" id="ARBA00022448"/>
    </source>
</evidence>
<gene>
    <name evidence="9" type="ORF">A3B31_01205</name>
</gene>
<keyword evidence="5 8" id="KW-0812">Transmembrane</keyword>
<evidence type="ECO:0000256" key="7">
    <source>
        <dbReference type="ARBA" id="ARBA00023136"/>
    </source>
</evidence>
<evidence type="ECO:0000256" key="2">
    <source>
        <dbReference type="ARBA" id="ARBA00009773"/>
    </source>
</evidence>
<evidence type="ECO:0000256" key="5">
    <source>
        <dbReference type="ARBA" id="ARBA00022692"/>
    </source>
</evidence>
<evidence type="ECO:0000256" key="8">
    <source>
        <dbReference type="SAM" id="Phobius"/>
    </source>
</evidence>
<evidence type="ECO:0000256" key="1">
    <source>
        <dbReference type="ARBA" id="ARBA00004651"/>
    </source>
</evidence>